<sequence length="292" mass="32790">MHSPHPTAADLARAVARYDAETRPGVLQTPRYRLRYVSWGKPTERPLVFVHGMADQPRSFAMLMSQLVDAGFWCVGYDLANGASDGAVLGMYKHRDFAADLIALLDHLGAKTVDALGSSFGSTIVLRSLATYPDRFRRAVLQGGFARRPLNRFERGLCRLGRYWPWTMGQLIIRERMMLRYDGPAFDGCPPEVFQFLLQCSGATPARAAARRTLIIDKLDLRPFLPTIPHPVLMIGGDRDAIVFREFEADVERGLKNVRRVEYSPCGHYPQYTMPGPMAAEMKDFLATDEHG</sequence>
<dbReference type="InterPro" id="IPR050266">
    <property type="entry name" value="AB_hydrolase_sf"/>
</dbReference>
<dbReference type="Gene3D" id="3.40.50.1820">
    <property type="entry name" value="alpha/beta hydrolase"/>
    <property type="match status" value="1"/>
</dbReference>
<accession>A0A225DVT1</accession>
<evidence type="ECO:0000313" key="3">
    <source>
        <dbReference type="EMBL" id="OWK45123.1"/>
    </source>
</evidence>
<evidence type="ECO:0000256" key="1">
    <source>
        <dbReference type="ARBA" id="ARBA00022801"/>
    </source>
</evidence>
<dbReference type="GO" id="GO:0016787">
    <property type="term" value="F:hydrolase activity"/>
    <property type="evidence" value="ECO:0007669"/>
    <property type="project" value="UniProtKB-KW"/>
</dbReference>
<dbReference type="PANTHER" id="PTHR43798:SF31">
    <property type="entry name" value="AB HYDROLASE SUPERFAMILY PROTEIN YCLE"/>
    <property type="match status" value="1"/>
</dbReference>
<comment type="caution">
    <text evidence="3">The sequence shown here is derived from an EMBL/GenBank/DDBJ whole genome shotgun (WGS) entry which is preliminary data.</text>
</comment>
<dbReference type="OrthoDB" id="268311at2"/>
<feature type="domain" description="AB hydrolase-1" evidence="2">
    <location>
        <begin position="46"/>
        <end position="153"/>
    </location>
</feature>
<dbReference type="InterPro" id="IPR029058">
    <property type="entry name" value="AB_hydrolase_fold"/>
</dbReference>
<evidence type="ECO:0000313" key="4">
    <source>
        <dbReference type="Proteomes" id="UP000214646"/>
    </source>
</evidence>
<gene>
    <name evidence="3" type="ORF">FRUB_01454</name>
</gene>
<keyword evidence="4" id="KW-1185">Reference proteome</keyword>
<dbReference type="Proteomes" id="UP000214646">
    <property type="component" value="Unassembled WGS sequence"/>
</dbReference>
<name>A0A225DVT1_9BACT</name>
<dbReference type="PANTHER" id="PTHR43798">
    <property type="entry name" value="MONOACYLGLYCEROL LIPASE"/>
    <property type="match status" value="1"/>
</dbReference>
<dbReference type="EMBL" id="NIDE01000002">
    <property type="protein sequence ID" value="OWK45123.1"/>
    <property type="molecule type" value="Genomic_DNA"/>
</dbReference>
<evidence type="ECO:0000259" key="2">
    <source>
        <dbReference type="Pfam" id="PF00561"/>
    </source>
</evidence>
<protein>
    <recommendedName>
        <fullName evidence="2">AB hydrolase-1 domain-containing protein</fullName>
    </recommendedName>
</protein>
<keyword evidence="1" id="KW-0378">Hydrolase</keyword>
<dbReference type="SUPFAM" id="SSF53474">
    <property type="entry name" value="alpha/beta-Hydrolases"/>
    <property type="match status" value="1"/>
</dbReference>
<organism evidence="3 4">
    <name type="scientific">Fimbriiglobus ruber</name>
    <dbReference type="NCBI Taxonomy" id="1908690"/>
    <lineage>
        <taxon>Bacteria</taxon>
        <taxon>Pseudomonadati</taxon>
        <taxon>Planctomycetota</taxon>
        <taxon>Planctomycetia</taxon>
        <taxon>Gemmatales</taxon>
        <taxon>Gemmataceae</taxon>
        <taxon>Fimbriiglobus</taxon>
    </lineage>
</organism>
<dbReference type="GO" id="GO:0016020">
    <property type="term" value="C:membrane"/>
    <property type="evidence" value="ECO:0007669"/>
    <property type="project" value="TreeGrafter"/>
</dbReference>
<proteinExistence type="predicted"/>
<dbReference type="Pfam" id="PF00561">
    <property type="entry name" value="Abhydrolase_1"/>
    <property type="match status" value="1"/>
</dbReference>
<dbReference type="InterPro" id="IPR000073">
    <property type="entry name" value="AB_hydrolase_1"/>
</dbReference>
<dbReference type="AlphaFoldDB" id="A0A225DVT1"/>
<dbReference type="RefSeq" id="WP_088252894.1">
    <property type="nucleotide sequence ID" value="NZ_NIDE01000002.1"/>
</dbReference>
<reference evidence="4" key="1">
    <citation type="submission" date="2017-06" db="EMBL/GenBank/DDBJ databases">
        <title>Genome analysis of Fimbriiglobus ruber SP5, the first member of the order Planctomycetales with confirmed chitinolytic capability.</title>
        <authorList>
            <person name="Ravin N.V."/>
            <person name="Rakitin A.L."/>
            <person name="Ivanova A.A."/>
            <person name="Beletsky A.V."/>
            <person name="Kulichevskaya I.S."/>
            <person name="Mardanov A.V."/>
            <person name="Dedysh S.N."/>
        </authorList>
    </citation>
    <scope>NUCLEOTIDE SEQUENCE [LARGE SCALE GENOMIC DNA]</scope>
    <source>
        <strain evidence="4">SP5</strain>
    </source>
</reference>